<dbReference type="InterPro" id="IPR000639">
    <property type="entry name" value="Epox_hydrolase-like"/>
</dbReference>
<dbReference type="Proteomes" id="UP000010795">
    <property type="component" value="Chromosome"/>
</dbReference>
<dbReference type="GO" id="GO:0016746">
    <property type="term" value="F:acyltransferase activity"/>
    <property type="evidence" value="ECO:0007669"/>
    <property type="project" value="UniProtKB-KW"/>
</dbReference>
<protein>
    <submittedName>
        <fullName evidence="2">Putative hydrolase or acyltransferase of alpha/beta superfamily</fullName>
    </submittedName>
</protein>
<keyword evidence="2" id="KW-0808">Transferase</keyword>
<dbReference type="GO" id="GO:0016787">
    <property type="term" value="F:hydrolase activity"/>
    <property type="evidence" value="ECO:0007669"/>
    <property type="project" value="UniProtKB-KW"/>
</dbReference>
<feature type="domain" description="AB hydrolase-1" evidence="1">
    <location>
        <begin position="57"/>
        <end position="293"/>
    </location>
</feature>
<dbReference type="InterPro" id="IPR050266">
    <property type="entry name" value="AB_hydrolase_sf"/>
</dbReference>
<proteinExistence type="predicted"/>
<dbReference type="RefSeq" id="WP_015256160.1">
    <property type="nucleotide sequence ID" value="NC_019897.1"/>
</dbReference>
<dbReference type="KEGG" id="tco:Theco_3384"/>
<dbReference type="InterPro" id="IPR000073">
    <property type="entry name" value="AB_hydrolase_1"/>
</dbReference>
<dbReference type="PANTHER" id="PTHR43798">
    <property type="entry name" value="MONOACYLGLYCEROL LIPASE"/>
    <property type="match status" value="1"/>
</dbReference>
<dbReference type="eggNOG" id="COG2267">
    <property type="taxonomic scope" value="Bacteria"/>
</dbReference>
<accession>L0EI08</accession>
<gene>
    <name evidence="2" type="ordered locus">Theco_3384</name>
</gene>
<dbReference type="STRING" id="717605.Theco_3384"/>
<sequence>MWMLLIAVLLLTGLTAALWLYNRIRSAQAEAAFPPAGSFITVEGTKLHYIRKGEGTPVVLLHGGVLRANDFDQVVERAAACGYEAIAFDRPGYGYSERPPRATPADQARLIHGALKQMGVEKPIIVGHSWSGLLALTYALHYPDDVSGVVTLAGAMYKEEYPAEHGDPISRLAAAPVVGPIFVNTVPGSPLGMALARSSVRQAFAPEPVPAGYREAALELWLRPGQFRANREDILAFVPAALEAGRRYREIRCPVVIAVGEEDPYGTREQAARLKRDIPHAELREIPRVAHMIPQLHPELALEAIDRVRELSGAAPSVPVISISSETL</sequence>
<keyword evidence="2" id="KW-0012">Acyltransferase</keyword>
<evidence type="ECO:0000313" key="2">
    <source>
        <dbReference type="EMBL" id="AGA59432.1"/>
    </source>
</evidence>
<dbReference type="EMBL" id="CP003255">
    <property type="protein sequence ID" value="AGA59432.1"/>
    <property type="molecule type" value="Genomic_DNA"/>
</dbReference>
<organism evidence="2 3">
    <name type="scientific">Thermobacillus composti (strain DSM 18247 / JCM 13945 / KWC4)</name>
    <dbReference type="NCBI Taxonomy" id="717605"/>
    <lineage>
        <taxon>Bacteria</taxon>
        <taxon>Bacillati</taxon>
        <taxon>Bacillota</taxon>
        <taxon>Bacilli</taxon>
        <taxon>Bacillales</taxon>
        <taxon>Paenibacillaceae</taxon>
        <taxon>Thermobacillus</taxon>
    </lineage>
</organism>
<dbReference type="PANTHER" id="PTHR43798:SF24">
    <property type="entry name" value="CIS-3-ALKYL-4-ALKYLOXETAN-2-ONE DECARBOXYLASE"/>
    <property type="match status" value="1"/>
</dbReference>
<dbReference type="InterPro" id="IPR029058">
    <property type="entry name" value="AB_hydrolase_fold"/>
</dbReference>
<keyword evidence="3" id="KW-1185">Reference proteome</keyword>
<dbReference type="PRINTS" id="PR00412">
    <property type="entry name" value="EPOXHYDRLASE"/>
</dbReference>
<dbReference type="PRINTS" id="PR00111">
    <property type="entry name" value="ABHYDROLASE"/>
</dbReference>
<dbReference type="Gene3D" id="3.40.50.1820">
    <property type="entry name" value="alpha/beta hydrolase"/>
    <property type="match status" value="1"/>
</dbReference>
<dbReference type="AlphaFoldDB" id="L0EI08"/>
<evidence type="ECO:0000313" key="3">
    <source>
        <dbReference type="Proteomes" id="UP000010795"/>
    </source>
</evidence>
<keyword evidence="2" id="KW-0378">Hydrolase</keyword>
<evidence type="ECO:0000259" key="1">
    <source>
        <dbReference type="Pfam" id="PF00561"/>
    </source>
</evidence>
<dbReference type="OrthoDB" id="6191536at2"/>
<reference evidence="3" key="1">
    <citation type="submission" date="2012-01" db="EMBL/GenBank/DDBJ databases">
        <title>Complete sequence of chromosome of Thermobacillus composti KWC4.</title>
        <authorList>
            <person name="Lucas S."/>
            <person name="Han J."/>
            <person name="Lapidus A."/>
            <person name="Cheng J.-F."/>
            <person name="Goodwin L."/>
            <person name="Pitluck S."/>
            <person name="Peters L."/>
            <person name="Ovchinnikova G."/>
            <person name="Teshima H."/>
            <person name="Detter J.C."/>
            <person name="Han C."/>
            <person name="Tapia R."/>
            <person name="Land M."/>
            <person name="Hauser L."/>
            <person name="Kyrpides N."/>
            <person name="Ivanova N."/>
            <person name="Pagani I."/>
            <person name="Anderson I."/>
            <person name="Woyke T."/>
        </authorList>
    </citation>
    <scope>NUCLEOTIDE SEQUENCE [LARGE SCALE GENOMIC DNA]</scope>
    <source>
        <strain evidence="3">DSM 18247 / JCM 13945 / KWC4</strain>
    </source>
</reference>
<dbReference type="Pfam" id="PF00561">
    <property type="entry name" value="Abhydrolase_1"/>
    <property type="match status" value="1"/>
</dbReference>
<name>L0EI08_THECK</name>
<dbReference type="HOGENOM" id="CLU_020336_13_0_9"/>
<dbReference type="SUPFAM" id="SSF53474">
    <property type="entry name" value="alpha/beta-Hydrolases"/>
    <property type="match status" value="1"/>
</dbReference>
<dbReference type="GO" id="GO:0016020">
    <property type="term" value="C:membrane"/>
    <property type="evidence" value="ECO:0007669"/>
    <property type="project" value="TreeGrafter"/>
</dbReference>